<accession>A0A9P5P2X7</accession>
<dbReference type="Pfam" id="PF24803">
    <property type="entry name" value="DUF7704"/>
    <property type="match status" value="1"/>
</dbReference>
<keyword evidence="1" id="KW-0812">Transmembrane</keyword>
<feature type="transmembrane region" description="Helical" evidence="1">
    <location>
        <begin position="123"/>
        <end position="143"/>
    </location>
</feature>
<dbReference type="AlphaFoldDB" id="A0A9P5P2X7"/>
<sequence>MLMPCFPFPQFQFTNAFCPSKSKMPHSSPLPDFYYFCFAAYEPFLTIIGFLGALADPLNAHNSQAPWSNALPYKTLPVATLVTILQLAHVCALLGCVNLFVLTAVRKHLSHNPALQEKMIFSLLMPLLIGDLFHMWLTFWALGGHRWDFQSWSPMLWTTIILGFTLMIPRICWHLGIGRYVDSRNGSFRGDSVSKSKELFQG</sequence>
<dbReference type="PANTHER" id="PTHR37019">
    <property type="entry name" value="CHROMOSOME 1, WHOLE GENOME SHOTGUN SEQUENCE"/>
    <property type="match status" value="1"/>
</dbReference>
<gene>
    <name evidence="3" type="ORF">CPB84DRAFT_1758006</name>
</gene>
<name>A0A9P5P2X7_GYMJU</name>
<feature type="transmembrane region" description="Helical" evidence="1">
    <location>
        <begin position="33"/>
        <end position="55"/>
    </location>
</feature>
<dbReference type="OrthoDB" id="2937326at2759"/>
<feature type="transmembrane region" description="Helical" evidence="1">
    <location>
        <begin position="75"/>
        <end position="102"/>
    </location>
</feature>
<evidence type="ECO:0000313" key="4">
    <source>
        <dbReference type="Proteomes" id="UP000724874"/>
    </source>
</evidence>
<comment type="caution">
    <text evidence="3">The sequence shown here is derived from an EMBL/GenBank/DDBJ whole genome shotgun (WGS) entry which is preliminary data.</text>
</comment>
<dbReference type="Proteomes" id="UP000724874">
    <property type="component" value="Unassembled WGS sequence"/>
</dbReference>
<feature type="transmembrane region" description="Helical" evidence="1">
    <location>
        <begin position="155"/>
        <end position="173"/>
    </location>
</feature>
<evidence type="ECO:0000256" key="1">
    <source>
        <dbReference type="SAM" id="Phobius"/>
    </source>
</evidence>
<evidence type="ECO:0000259" key="2">
    <source>
        <dbReference type="Pfam" id="PF24803"/>
    </source>
</evidence>
<protein>
    <recommendedName>
        <fullName evidence="2">DUF7704 domain-containing protein</fullName>
    </recommendedName>
</protein>
<dbReference type="InterPro" id="IPR056121">
    <property type="entry name" value="DUF7704"/>
</dbReference>
<organism evidence="3 4">
    <name type="scientific">Gymnopilus junonius</name>
    <name type="common">Spectacular rustgill mushroom</name>
    <name type="synonym">Gymnopilus spectabilis subsp. junonius</name>
    <dbReference type="NCBI Taxonomy" id="109634"/>
    <lineage>
        <taxon>Eukaryota</taxon>
        <taxon>Fungi</taxon>
        <taxon>Dikarya</taxon>
        <taxon>Basidiomycota</taxon>
        <taxon>Agaricomycotina</taxon>
        <taxon>Agaricomycetes</taxon>
        <taxon>Agaricomycetidae</taxon>
        <taxon>Agaricales</taxon>
        <taxon>Agaricineae</taxon>
        <taxon>Hymenogastraceae</taxon>
        <taxon>Gymnopilus</taxon>
    </lineage>
</organism>
<feature type="domain" description="DUF7704" evidence="2">
    <location>
        <begin position="28"/>
        <end position="177"/>
    </location>
</feature>
<dbReference type="PANTHER" id="PTHR37019:SF2">
    <property type="entry name" value="EXPERA DOMAIN-CONTAINING PROTEIN"/>
    <property type="match status" value="1"/>
</dbReference>
<evidence type="ECO:0000313" key="3">
    <source>
        <dbReference type="EMBL" id="KAF8913956.1"/>
    </source>
</evidence>
<keyword evidence="1" id="KW-0472">Membrane</keyword>
<reference evidence="3" key="1">
    <citation type="submission" date="2020-11" db="EMBL/GenBank/DDBJ databases">
        <authorList>
            <consortium name="DOE Joint Genome Institute"/>
            <person name="Ahrendt S."/>
            <person name="Riley R."/>
            <person name="Andreopoulos W."/>
            <person name="LaButti K."/>
            <person name="Pangilinan J."/>
            <person name="Ruiz-duenas F.J."/>
            <person name="Barrasa J.M."/>
            <person name="Sanchez-Garcia M."/>
            <person name="Camarero S."/>
            <person name="Miyauchi S."/>
            <person name="Serrano A."/>
            <person name="Linde D."/>
            <person name="Babiker R."/>
            <person name="Drula E."/>
            <person name="Ayuso-Fernandez I."/>
            <person name="Pacheco R."/>
            <person name="Padilla G."/>
            <person name="Ferreira P."/>
            <person name="Barriuso J."/>
            <person name="Kellner H."/>
            <person name="Castanera R."/>
            <person name="Alfaro M."/>
            <person name="Ramirez L."/>
            <person name="Pisabarro A.G."/>
            <person name="Kuo A."/>
            <person name="Tritt A."/>
            <person name="Lipzen A."/>
            <person name="He G."/>
            <person name="Yan M."/>
            <person name="Ng V."/>
            <person name="Cullen D."/>
            <person name="Martin F."/>
            <person name="Rosso M.-N."/>
            <person name="Henrissat B."/>
            <person name="Hibbett D."/>
            <person name="Martinez A.T."/>
            <person name="Grigoriev I.V."/>
        </authorList>
    </citation>
    <scope>NUCLEOTIDE SEQUENCE</scope>
    <source>
        <strain evidence="3">AH 44721</strain>
    </source>
</reference>
<keyword evidence="4" id="KW-1185">Reference proteome</keyword>
<keyword evidence="1" id="KW-1133">Transmembrane helix</keyword>
<proteinExistence type="predicted"/>
<dbReference type="EMBL" id="JADNYJ010000001">
    <property type="protein sequence ID" value="KAF8913956.1"/>
    <property type="molecule type" value="Genomic_DNA"/>
</dbReference>